<dbReference type="Proteomes" id="UP001165064">
    <property type="component" value="Unassembled WGS sequence"/>
</dbReference>
<name>A0ACB5TCZ5_AMBMO</name>
<evidence type="ECO:0000313" key="1">
    <source>
        <dbReference type="EMBL" id="GME85452.1"/>
    </source>
</evidence>
<dbReference type="EMBL" id="BSXS01006390">
    <property type="protein sequence ID" value="GME85452.1"/>
    <property type="molecule type" value="Genomic_DNA"/>
</dbReference>
<keyword evidence="2" id="KW-1185">Reference proteome</keyword>
<organism evidence="1 2">
    <name type="scientific">Ambrosiozyma monospora</name>
    <name type="common">Yeast</name>
    <name type="synonym">Endomycopsis monosporus</name>
    <dbReference type="NCBI Taxonomy" id="43982"/>
    <lineage>
        <taxon>Eukaryota</taxon>
        <taxon>Fungi</taxon>
        <taxon>Dikarya</taxon>
        <taxon>Ascomycota</taxon>
        <taxon>Saccharomycotina</taxon>
        <taxon>Pichiomycetes</taxon>
        <taxon>Pichiales</taxon>
        <taxon>Pichiaceae</taxon>
        <taxon>Ambrosiozyma</taxon>
    </lineage>
</organism>
<accession>A0ACB5TCZ5</accession>
<reference evidence="1" key="1">
    <citation type="submission" date="2023-04" db="EMBL/GenBank/DDBJ databases">
        <title>Ambrosiozyma monospora NBRC 10751.</title>
        <authorList>
            <person name="Ichikawa N."/>
            <person name="Sato H."/>
            <person name="Tonouchi N."/>
        </authorList>
    </citation>
    <scope>NUCLEOTIDE SEQUENCE</scope>
    <source>
        <strain evidence="1">NBRC 10751</strain>
    </source>
</reference>
<gene>
    <name evidence="1" type="ORF">Amon02_000761700</name>
</gene>
<sequence length="396" mass="45952">MSTLNPPEKVTEAQEKVILQIVDLLLHWPPLTAKNSIVSSGLDKNLAELIPVVDKGISKVINELLESWSDLKVVYRIPKKTETGEAEGKSKSISLDDRRSRATSESMTRQKSLPSEPSVKKELWASVDISKWGPKQMVDGVPLPPNWVWTMDEKSGRRYYYHSKTKETQWEMPEWTEADVLPSGSSSANLDEEELKRIRELDRERERRRIIEIERERQRWREQEVKMEEERYNSINSIIKEASEEQKNSRHGASKPSRNGNYSNGNRNGHHSHDSSMVDENDDSRRRAEKQYKSLIGAIVPNSIRKAAPEMDKEKVKNLAKELVGILVEKEMRYHKGDAPPKELSDEKIRKIKKYTTEFTRKKVERSKRHLPHGPRGSSYHSHDHDSHDSKRHRSR</sequence>
<protein>
    <submittedName>
        <fullName evidence="1">Unnamed protein product</fullName>
    </submittedName>
</protein>
<proteinExistence type="predicted"/>
<evidence type="ECO:0000313" key="2">
    <source>
        <dbReference type="Proteomes" id="UP001165064"/>
    </source>
</evidence>
<comment type="caution">
    <text evidence="1">The sequence shown here is derived from an EMBL/GenBank/DDBJ whole genome shotgun (WGS) entry which is preliminary data.</text>
</comment>